<dbReference type="Gene3D" id="3.40.50.720">
    <property type="entry name" value="NAD(P)-binding Rossmann-like Domain"/>
    <property type="match status" value="1"/>
</dbReference>
<evidence type="ECO:0000313" key="5">
    <source>
        <dbReference type="Proteomes" id="UP000095463"/>
    </source>
</evidence>
<dbReference type="PANTHER" id="PTHR43639">
    <property type="entry name" value="OXIDOREDUCTASE, SHORT-CHAIN DEHYDROGENASE/REDUCTASE FAMILY (AFU_ORTHOLOGUE AFUA_5G02870)"/>
    <property type="match status" value="1"/>
</dbReference>
<dbReference type="SUPFAM" id="SSF51735">
    <property type="entry name" value="NAD(P)-binding Rossmann-fold domains"/>
    <property type="match status" value="1"/>
</dbReference>
<organism evidence="4 5">
    <name type="scientific">Devosia insulae DS-56</name>
    <dbReference type="NCBI Taxonomy" id="1116389"/>
    <lineage>
        <taxon>Bacteria</taxon>
        <taxon>Pseudomonadati</taxon>
        <taxon>Pseudomonadota</taxon>
        <taxon>Alphaproteobacteria</taxon>
        <taxon>Hyphomicrobiales</taxon>
        <taxon>Devosiaceae</taxon>
        <taxon>Devosia</taxon>
    </lineage>
</organism>
<protein>
    <submittedName>
        <fullName evidence="4">Short chain dehydrogenase</fullName>
    </submittedName>
</protein>
<evidence type="ECO:0000256" key="2">
    <source>
        <dbReference type="ARBA" id="ARBA00023002"/>
    </source>
</evidence>
<keyword evidence="2" id="KW-0560">Oxidoreductase</keyword>
<dbReference type="PANTHER" id="PTHR43639:SF1">
    <property type="entry name" value="SHORT-CHAIN DEHYDROGENASE_REDUCTASE FAMILY PROTEIN"/>
    <property type="match status" value="1"/>
</dbReference>
<evidence type="ECO:0000256" key="3">
    <source>
        <dbReference type="RuleBase" id="RU000363"/>
    </source>
</evidence>
<dbReference type="Pfam" id="PF00106">
    <property type="entry name" value="adh_short"/>
    <property type="match status" value="1"/>
</dbReference>
<dbReference type="GO" id="GO:0016491">
    <property type="term" value="F:oxidoreductase activity"/>
    <property type="evidence" value="ECO:0007669"/>
    <property type="project" value="UniProtKB-KW"/>
</dbReference>
<dbReference type="InterPro" id="IPR036291">
    <property type="entry name" value="NAD(P)-bd_dom_sf"/>
</dbReference>
<evidence type="ECO:0000256" key="1">
    <source>
        <dbReference type="ARBA" id="ARBA00006484"/>
    </source>
</evidence>
<comment type="caution">
    <text evidence="4">The sequence shown here is derived from an EMBL/GenBank/DDBJ whole genome shotgun (WGS) entry which is preliminary data.</text>
</comment>
<gene>
    <name evidence="4" type="ORF">VW23_002080</name>
</gene>
<dbReference type="RefSeq" id="WP_069911200.1">
    <property type="nucleotide sequence ID" value="NZ_LAJE02000279.1"/>
</dbReference>
<reference evidence="4 5" key="1">
    <citation type="journal article" date="2015" name="Genome Announc.">
        <title>Genome Assemblies of Three Soil-Associated Devosia species: D. insulae, D. limi, and D. soli.</title>
        <authorList>
            <person name="Hassan Y.I."/>
            <person name="Lepp D."/>
            <person name="Zhou T."/>
        </authorList>
    </citation>
    <scope>NUCLEOTIDE SEQUENCE [LARGE SCALE GENOMIC DNA]</scope>
    <source>
        <strain evidence="4 5">DS-56</strain>
    </source>
</reference>
<comment type="similarity">
    <text evidence="1 3">Belongs to the short-chain dehydrogenases/reductases (SDR) family.</text>
</comment>
<name>A0A1E5XLS4_9HYPH</name>
<keyword evidence="5" id="KW-1185">Reference proteome</keyword>
<dbReference type="AlphaFoldDB" id="A0A1E5XLS4"/>
<accession>A0A1E5XLS4</accession>
<dbReference type="InterPro" id="IPR002347">
    <property type="entry name" value="SDR_fam"/>
</dbReference>
<dbReference type="OrthoDB" id="9786360at2"/>
<sequence>MTSAPAHIPADSSRVALITGAADRVGAAIARRLARDGWAVVIHYRSSAEKAEAVATEIRAADIRAGGGRAATIGADLADRSQRARLIAEAARHFGPLTLLVNNASSFERDSNADLDETLWDAHFAVHAEAPAFLSRDFAAQLPEGKTGNIINIIDERVLDLSPAYFSYTLSKAVLWTMTRTLAQSLAPRIRVNAIGPGPTVPPPHVSPEAHLRRLTELPLGRAAGPDGIADGVAAILGLDAMTGQMIVLDGGEHIEWPARRGPTPRRK</sequence>
<evidence type="ECO:0000313" key="4">
    <source>
        <dbReference type="EMBL" id="OEO29551.1"/>
    </source>
</evidence>
<dbReference type="PRINTS" id="PR00081">
    <property type="entry name" value="GDHRDH"/>
</dbReference>
<dbReference type="PRINTS" id="PR00080">
    <property type="entry name" value="SDRFAMILY"/>
</dbReference>
<dbReference type="Proteomes" id="UP000095463">
    <property type="component" value="Unassembled WGS sequence"/>
</dbReference>
<dbReference type="NCBIfam" id="NF006597">
    <property type="entry name" value="PRK09134.1"/>
    <property type="match status" value="1"/>
</dbReference>
<proteinExistence type="inferred from homology"/>
<dbReference type="EMBL" id="LAJE02000279">
    <property type="protein sequence ID" value="OEO29551.1"/>
    <property type="molecule type" value="Genomic_DNA"/>
</dbReference>